<dbReference type="PANTHER" id="PTHR43581">
    <property type="entry name" value="ATP/GTP PHOSPHATASE"/>
    <property type="match status" value="1"/>
</dbReference>
<dbReference type="InterPro" id="IPR027417">
    <property type="entry name" value="P-loop_NTPase"/>
</dbReference>
<dbReference type="EMBL" id="CP016503">
    <property type="protein sequence ID" value="ANV97940.1"/>
    <property type="molecule type" value="Genomic_DNA"/>
</dbReference>
<sequence length="600" mass="70211">MADNTYITSIEANQDYKNITPLFKWEDIPKFAVITGENGSGKSALLNGIREGRFILNEHQRINAIIEYYDKFELGGAGYSDEFARRAEEHKNILRQKFIIETDLSNPKSMFNFAKTESANHLYLQEVSQSLTFEDFINRNFDSFSKEAQGFCNSYRQSLDLSQYKKHFERNGMSEEKFYLSNQKEIEKWLDELQDIDFESQRTIFNETALLSFFGNYYIKKTRLRDRLDNEIKDVDQIKAKIKEELGENPLDQVNKLLKKAYSKYTLVLEPNENNQPKLICQNQEGISVPLSELSTGEQIITSLFMWRYEKSPLDSMIFLFDEPDAHLNPKMAKMLIEILKDVIVKEFDCQVIMTTHSLSSVAYCEDEDLFYMEDGEIEKTTKIESMERLSSGVLIEEIRANIELLIESSLILFVEGETDKKHLERYIEIDRQQKGEHIPQSFRIFNCRSASKMEYYADMIDKLKPQLKEKCLFLCDDDNEGKSAQSKVEKFGIKTMLVSQGQNSSGDFTIENCYEQYIQNQESQYNFSDTPQWKLKKKKQFARRRFKEHELMGIKILVNEIKKQFGISAQPTQQNQQNQEQCQNLQERISSVVIKMPKD</sequence>
<accession>A0A1B1U5A7</accession>
<dbReference type="OrthoDB" id="3237462at2"/>
<keyword evidence="1" id="KW-0175">Coiled coil</keyword>
<dbReference type="InterPro" id="IPR041685">
    <property type="entry name" value="AAA_GajA/Old/RecF-like"/>
</dbReference>
<organism evidence="3 4">
    <name type="scientific">Helicobacter enhydrae</name>
    <dbReference type="NCBI Taxonomy" id="222136"/>
    <lineage>
        <taxon>Bacteria</taxon>
        <taxon>Pseudomonadati</taxon>
        <taxon>Campylobacterota</taxon>
        <taxon>Epsilonproteobacteria</taxon>
        <taxon>Campylobacterales</taxon>
        <taxon>Helicobacteraceae</taxon>
        <taxon>Helicobacter</taxon>
    </lineage>
</organism>
<name>A0A1B1U5A7_9HELI</name>
<evidence type="ECO:0000256" key="1">
    <source>
        <dbReference type="SAM" id="Coils"/>
    </source>
</evidence>
<feature type="coiled-coil region" evidence="1">
    <location>
        <begin position="221"/>
        <end position="248"/>
    </location>
</feature>
<evidence type="ECO:0000313" key="3">
    <source>
        <dbReference type="EMBL" id="ANV97940.1"/>
    </source>
</evidence>
<evidence type="ECO:0000313" key="4">
    <source>
        <dbReference type="Proteomes" id="UP000092884"/>
    </source>
</evidence>
<dbReference type="PANTHER" id="PTHR43581:SF2">
    <property type="entry name" value="EXCINUCLEASE ATPASE SUBUNIT"/>
    <property type="match status" value="1"/>
</dbReference>
<dbReference type="InterPro" id="IPR051396">
    <property type="entry name" value="Bact_Antivir_Def_Nuclease"/>
</dbReference>
<dbReference type="Gene3D" id="3.40.50.300">
    <property type="entry name" value="P-loop containing nucleotide triphosphate hydrolases"/>
    <property type="match status" value="1"/>
</dbReference>
<gene>
    <name evidence="3" type="ORF">BBW65_03615</name>
</gene>
<evidence type="ECO:0000259" key="2">
    <source>
        <dbReference type="Pfam" id="PF13175"/>
    </source>
</evidence>
<dbReference type="SUPFAM" id="SSF52540">
    <property type="entry name" value="P-loop containing nucleoside triphosphate hydrolases"/>
    <property type="match status" value="1"/>
</dbReference>
<feature type="domain" description="Endonuclease GajA/Old nuclease/RecF-like AAA" evidence="2">
    <location>
        <begin position="31"/>
        <end position="359"/>
    </location>
</feature>
<reference evidence="4" key="1">
    <citation type="submission" date="2016-07" db="EMBL/GenBank/DDBJ databases">
        <authorList>
            <person name="Florea S."/>
            <person name="Webb J.S."/>
            <person name="Jaromczyk J."/>
            <person name="Schardl C.L."/>
        </authorList>
    </citation>
    <scope>NUCLEOTIDE SEQUENCE [LARGE SCALE GENOMIC DNA]</scope>
    <source>
        <strain evidence="4">MIT 01-6242</strain>
    </source>
</reference>
<keyword evidence="4" id="KW-1185">Reference proteome</keyword>
<dbReference type="GO" id="GO:0016887">
    <property type="term" value="F:ATP hydrolysis activity"/>
    <property type="evidence" value="ECO:0007669"/>
    <property type="project" value="InterPro"/>
</dbReference>
<dbReference type="KEGG" id="het:BBW65_03615"/>
<dbReference type="Pfam" id="PF13175">
    <property type="entry name" value="AAA_15"/>
    <property type="match status" value="1"/>
</dbReference>
<dbReference type="CDD" id="cd00267">
    <property type="entry name" value="ABC_ATPase"/>
    <property type="match status" value="1"/>
</dbReference>
<dbReference type="AlphaFoldDB" id="A0A1B1U5A7"/>
<proteinExistence type="predicted"/>
<dbReference type="Proteomes" id="UP000092884">
    <property type="component" value="Chromosome"/>
</dbReference>
<protein>
    <recommendedName>
        <fullName evidence="2">Endonuclease GajA/Old nuclease/RecF-like AAA domain-containing protein</fullName>
    </recommendedName>
</protein>
<dbReference type="RefSeq" id="WP_066339830.1">
    <property type="nucleotide sequence ID" value="NZ_CP016503.1"/>
</dbReference>
<dbReference type="STRING" id="222136.BBW65_03615"/>
<dbReference type="GO" id="GO:0005524">
    <property type="term" value="F:ATP binding"/>
    <property type="evidence" value="ECO:0007669"/>
    <property type="project" value="InterPro"/>
</dbReference>